<dbReference type="EMBL" id="UINC01006014">
    <property type="protein sequence ID" value="SVA24947.1"/>
    <property type="molecule type" value="Genomic_DNA"/>
</dbReference>
<accession>A0A381UC65</accession>
<dbReference type="AlphaFoldDB" id="A0A381UC65"/>
<evidence type="ECO:0008006" key="2">
    <source>
        <dbReference type="Google" id="ProtNLM"/>
    </source>
</evidence>
<protein>
    <recommendedName>
        <fullName evidence="2">Exonuclease SbcC</fullName>
    </recommendedName>
</protein>
<organism evidence="1">
    <name type="scientific">marine metagenome</name>
    <dbReference type="NCBI Taxonomy" id="408172"/>
    <lineage>
        <taxon>unclassified sequences</taxon>
        <taxon>metagenomes</taxon>
        <taxon>ecological metagenomes</taxon>
    </lineage>
</organism>
<feature type="non-terminal residue" evidence="1">
    <location>
        <position position="1"/>
    </location>
</feature>
<proteinExistence type="predicted"/>
<gene>
    <name evidence="1" type="ORF">METZ01_LOCUS77801</name>
</gene>
<name>A0A381UC65_9ZZZZ</name>
<reference evidence="1" key="1">
    <citation type="submission" date="2018-05" db="EMBL/GenBank/DDBJ databases">
        <authorList>
            <person name="Lanie J.A."/>
            <person name="Ng W.-L."/>
            <person name="Kazmierczak K.M."/>
            <person name="Andrzejewski T.M."/>
            <person name="Davidsen T.M."/>
            <person name="Wayne K.J."/>
            <person name="Tettelin H."/>
            <person name="Glass J.I."/>
            <person name="Rusch D."/>
            <person name="Podicherti R."/>
            <person name="Tsui H.-C.T."/>
            <person name="Winkler M.E."/>
        </authorList>
    </citation>
    <scope>NUCLEOTIDE SEQUENCE</scope>
</reference>
<evidence type="ECO:0000313" key="1">
    <source>
        <dbReference type="EMBL" id="SVA24947.1"/>
    </source>
</evidence>
<sequence>SKREASAKSIIELHQQQEKTEKNMQDLKSIIEDNIKNIKNIKDGKQYVEFLENKKKIDSLSSEKSKIKNEIGLQFVKISRPLNKYVYVSALDKPQKKLLAGLIDNPYDVLTETNKNDIAQILESVRKGIESGSVSVKDVSKSISQIDETLPKLDNFIKQIITYDKSKNDIEVKLSNFDDEQLRLEESNLARSQRDKLDAESKIKLLDSEITKTVESIPRHIKSIESILNQISAVQYKIKQS</sequence>